<dbReference type="AlphaFoldDB" id="A0A840I142"/>
<evidence type="ECO:0000313" key="1">
    <source>
        <dbReference type="EMBL" id="MBB4658001.1"/>
    </source>
</evidence>
<accession>A0A840I142</accession>
<keyword evidence="2" id="KW-1185">Reference proteome</keyword>
<proteinExistence type="predicted"/>
<comment type="caution">
    <text evidence="1">The sequence shown here is derived from an EMBL/GenBank/DDBJ whole genome shotgun (WGS) entry which is preliminary data.</text>
</comment>
<reference evidence="1 2" key="1">
    <citation type="submission" date="2020-08" db="EMBL/GenBank/DDBJ databases">
        <title>Genomic Encyclopedia of Type Strains, Phase IV (KMG-IV): sequencing the most valuable type-strain genomes for metagenomic binning, comparative biology and taxonomic classification.</title>
        <authorList>
            <person name="Goeker M."/>
        </authorList>
    </citation>
    <scope>NUCLEOTIDE SEQUENCE [LARGE SCALE GENOMIC DNA]</scope>
    <source>
        <strain evidence="1 2">DSM 102850</strain>
    </source>
</reference>
<dbReference type="Proteomes" id="UP000563524">
    <property type="component" value="Unassembled WGS sequence"/>
</dbReference>
<sequence length="180" mass="19675">MKRLKFETIGSISAIVVGLAAVAVSWDQARTTRRQQEAAVLPLLKIQTRFLTEADGRSFRIDIANIGTGPAFIEGAAIAWEGEPLTNFDELGAATAALRGEEGSLWTAPLQGNLLGSGERYTLFEARWPPGDDAATATADAMWQSLKVEACYCSVYERCWRTGMNRFSRPEPARCESGEE</sequence>
<evidence type="ECO:0000313" key="2">
    <source>
        <dbReference type="Proteomes" id="UP000563524"/>
    </source>
</evidence>
<gene>
    <name evidence="1" type="ORF">GGQ59_000501</name>
</gene>
<name>A0A840I142_9PROT</name>
<organism evidence="1 2">
    <name type="scientific">Parvularcula dongshanensis</name>
    <dbReference type="NCBI Taxonomy" id="1173995"/>
    <lineage>
        <taxon>Bacteria</taxon>
        <taxon>Pseudomonadati</taxon>
        <taxon>Pseudomonadota</taxon>
        <taxon>Alphaproteobacteria</taxon>
        <taxon>Parvularculales</taxon>
        <taxon>Parvularculaceae</taxon>
        <taxon>Parvularcula</taxon>
    </lineage>
</organism>
<dbReference type="RefSeq" id="WP_183815505.1">
    <property type="nucleotide sequence ID" value="NZ_JACHOB010000001.1"/>
</dbReference>
<dbReference type="EMBL" id="JACHOB010000001">
    <property type="protein sequence ID" value="MBB4658001.1"/>
    <property type="molecule type" value="Genomic_DNA"/>
</dbReference>
<protein>
    <submittedName>
        <fullName evidence="1">Uncharacterized protein</fullName>
    </submittedName>
</protein>